<dbReference type="Pfam" id="PF11659">
    <property type="entry name" value="DUF3261"/>
    <property type="match status" value="1"/>
</dbReference>
<dbReference type="InterPro" id="IPR021675">
    <property type="entry name" value="DUF3261"/>
</dbReference>
<gene>
    <name evidence="2" type="ORF">LPC04_01060</name>
</gene>
<dbReference type="Proteomes" id="UP001139353">
    <property type="component" value="Unassembled WGS sequence"/>
</dbReference>
<evidence type="ECO:0000313" key="3">
    <source>
        <dbReference type="Proteomes" id="UP001139353"/>
    </source>
</evidence>
<protein>
    <submittedName>
        <fullName evidence="2">DUF3261 domain-containing protein</fullName>
    </submittedName>
</protein>
<dbReference type="AlphaFoldDB" id="A0A9X2C034"/>
<evidence type="ECO:0000313" key="2">
    <source>
        <dbReference type="EMBL" id="MCK9684289.1"/>
    </source>
</evidence>
<organism evidence="2 3">
    <name type="scientific">Scleromatobacter humisilvae</name>
    <dbReference type="NCBI Taxonomy" id="2897159"/>
    <lineage>
        <taxon>Bacteria</taxon>
        <taxon>Pseudomonadati</taxon>
        <taxon>Pseudomonadota</taxon>
        <taxon>Betaproteobacteria</taxon>
        <taxon>Burkholderiales</taxon>
        <taxon>Sphaerotilaceae</taxon>
        <taxon>Scleromatobacter</taxon>
    </lineage>
</organism>
<reference evidence="2" key="1">
    <citation type="submission" date="2021-11" db="EMBL/GenBank/DDBJ databases">
        <title>BS-T2-15 a new species belonging to the Comamonadaceae family isolated from the soil of a French oak forest.</title>
        <authorList>
            <person name="Mieszkin S."/>
            <person name="Alain K."/>
        </authorList>
    </citation>
    <scope>NUCLEOTIDE SEQUENCE</scope>
    <source>
        <strain evidence="2">BS-T2-15</strain>
    </source>
</reference>
<dbReference type="PROSITE" id="PS51257">
    <property type="entry name" value="PROKAR_LIPOPROTEIN"/>
    <property type="match status" value="1"/>
</dbReference>
<sequence length="187" mass="19905">MQRLIAIVALGALGALGACASAPPRASAHEAPQLRLAPALLGHPVDLQQHLTLQAPGHDQQLDVLLEADAQHVQLGVVAMGQVAARLAWDGTTLTEERAPWWPQAVSGARILSDLQLTLWPVAAIQAALPAGWTFAEAGDVRTLRQDGDVVTVITRTAPQVVELEQRREHFKLKIESRAASDATPGP</sequence>
<comment type="caution">
    <text evidence="2">The sequence shown here is derived from an EMBL/GenBank/DDBJ whole genome shotgun (WGS) entry which is preliminary data.</text>
</comment>
<dbReference type="RefSeq" id="WP_275680323.1">
    <property type="nucleotide sequence ID" value="NZ_JAJLJH010000001.1"/>
</dbReference>
<keyword evidence="3" id="KW-1185">Reference proteome</keyword>
<feature type="chain" id="PRO_5040879795" evidence="1">
    <location>
        <begin position="21"/>
        <end position="187"/>
    </location>
</feature>
<dbReference type="EMBL" id="JAJLJH010000001">
    <property type="protein sequence ID" value="MCK9684289.1"/>
    <property type="molecule type" value="Genomic_DNA"/>
</dbReference>
<evidence type="ECO:0000256" key="1">
    <source>
        <dbReference type="SAM" id="SignalP"/>
    </source>
</evidence>
<accession>A0A9X2C034</accession>
<proteinExistence type="predicted"/>
<feature type="signal peptide" evidence="1">
    <location>
        <begin position="1"/>
        <end position="20"/>
    </location>
</feature>
<name>A0A9X2C034_9BURK</name>
<keyword evidence="1" id="KW-0732">Signal</keyword>